<organism evidence="2 3">
    <name type="scientific">Arachis duranensis</name>
    <name type="common">Wild peanut</name>
    <dbReference type="NCBI Taxonomy" id="130453"/>
    <lineage>
        <taxon>Eukaryota</taxon>
        <taxon>Viridiplantae</taxon>
        <taxon>Streptophyta</taxon>
        <taxon>Embryophyta</taxon>
        <taxon>Tracheophyta</taxon>
        <taxon>Spermatophyta</taxon>
        <taxon>Magnoliopsida</taxon>
        <taxon>eudicotyledons</taxon>
        <taxon>Gunneridae</taxon>
        <taxon>Pentapetalae</taxon>
        <taxon>rosids</taxon>
        <taxon>fabids</taxon>
        <taxon>Fabales</taxon>
        <taxon>Fabaceae</taxon>
        <taxon>Papilionoideae</taxon>
        <taxon>50 kb inversion clade</taxon>
        <taxon>dalbergioids sensu lato</taxon>
        <taxon>Dalbergieae</taxon>
        <taxon>Pterocarpus clade</taxon>
        <taxon>Arachis</taxon>
    </lineage>
</organism>
<keyword evidence="2" id="KW-1185">Reference proteome</keyword>
<sequence length="262" mass="31209">MPLYDRIVLYLERAGLYHLARLNTRWFWLNEPLVSAFIERWRPETHTFHMPFGECTITLQDVAYQLGLLVDGLLISGCLTDFEKFMEEDKSAWKWFQELFGELPPENKVKQYIVHFTWFHERFRVLSDDAMEETVRIYARAYIMMLLSTQLFSDKSGNRVHIRWLPFVARLDDMGSYSWGSAALAWLYRYMCRVANRNVTNLAGLLQLLQSWIFWQFPSLKPRGFDTYSFPLASRWATYLPTSDRKEERVVQYRLALDRLGN</sequence>
<name>A0A6P4D8B8_ARADU</name>
<proteinExistence type="predicted"/>
<dbReference type="Proteomes" id="UP000515211">
    <property type="component" value="Chromosome 5"/>
</dbReference>
<dbReference type="GO" id="GO:0010073">
    <property type="term" value="P:meristem maintenance"/>
    <property type="evidence" value="ECO:0007669"/>
    <property type="project" value="InterPro"/>
</dbReference>
<evidence type="ECO:0000313" key="2">
    <source>
        <dbReference type="Proteomes" id="UP000515211"/>
    </source>
</evidence>
<evidence type="ECO:0000313" key="3">
    <source>
        <dbReference type="RefSeq" id="XP_015963925.1"/>
    </source>
</evidence>
<dbReference type="InterPro" id="IPR019557">
    <property type="entry name" value="AminoTfrase-like_pln_mobile"/>
</dbReference>
<feature type="domain" description="Aminotransferase-like plant mobile" evidence="1">
    <location>
        <begin position="15"/>
        <end position="260"/>
    </location>
</feature>
<dbReference type="KEGG" id="adu:107487741"/>
<dbReference type="AlphaFoldDB" id="A0A6P4D8B8"/>
<reference evidence="3" key="2">
    <citation type="submission" date="2025-08" db="UniProtKB">
        <authorList>
            <consortium name="RefSeq"/>
        </authorList>
    </citation>
    <scope>IDENTIFICATION</scope>
    <source>
        <tissue evidence="3">Whole plant</tissue>
    </source>
</reference>
<protein>
    <submittedName>
        <fullName evidence="3">Protein MAIN-LIKE 1-like</fullName>
    </submittedName>
</protein>
<evidence type="ECO:0000259" key="1">
    <source>
        <dbReference type="Pfam" id="PF10536"/>
    </source>
</evidence>
<dbReference type="PANTHER" id="PTHR46033:SF8">
    <property type="entry name" value="PROTEIN MAINTENANCE OF MERISTEMS-LIKE"/>
    <property type="match status" value="1"/>
</dbReference>
<dbReference type="Pfam" id="PF10536">
    <property type="entry name" value="PMD"/>
    <property type="match status" value="1"/>
</dbReference>
<dbReference type="InterPro" id="IPR044824">
    <property type="entry name" value="MAIN-like"/>
</dbReference>
<gene>
    <name evidence="3" type="primary">LOC107487741</name>
</gene>
<dbReference type="GeneID" id="107487741"/>
<dbReference type="RefSeq" id="XP_015963925.1">
    <property type="nucleotide sequence ID" value="XM_016108439.1"/>
</dbReference>
<accession>A0A6P4D8B8</accession>
<dbReference type="PANTHER" id="PTHR46033">
    <property type="entry name" value="PROTEIN MAIN-LIKE 2"/>
    <property type="match status" value="1"/>
</dbReference>
<reference evidence="2" key="1">
    <citation type="journal article" date="2016" name="Nat. Genet.">
        <title>The genome sequences of Arachis duranensis and Arachis ipaensis, the diploid ancestors of cultivated peanut.</title>
        <authorList>
            <person name="Bertioli D.J."/>
            <person name="Cannon S.B."/>
            <person name="Froenicke L."/>
            <person name="Huang G."/>
            <person name="Farmer A.D."/>
            <person name="Cannon E.K."/>
            <person name="Liu X."/>
            <person name="Gao D."/>
            <person name="Clevenger J."/>
            <person name="Dash S."/>
            <person name="Ren L."/>
            <person name="Moretzsohn M.C."/>
            <person name="Shirasawa K."/>
            <person name="Huang W."/>
            <person name="Vidigal B."/>
            <person name="Abernathy B."/>
            <person name="Chu Y."/>
            <person name="Niederhuth C.E."/>
            <person name="Umale P."/>
            <person name="Araujo A.C."/>
            <person name="Kozik A."/>
            <person name="Kim K.D."/>
            <person name="Burow M.D."/>
            <person name="Varshney R.K."/>
            <person name="Wang X."/>
            <person name="Zhang X."/>
            <person name="Barkley N."/>
            <person name="Guimaraes P.M."/>
            <person name="Isobe S."/>
            <person name="Guo B."/>
            <person name="Liao B."/>
            <person name="Stalker H.T."/>
            <person name="Schmitz R.J."/>
            <person name="Scheffler B.E."/>
            <person name="Leal-Bertioli S.C."/>
            <person name="Xun X."/>
            <person name="Jackson S.A."/>
            <person name="Michelmore R."/>
            <person name="Ozias-Akins P."/>
        </authorList>
    </citation>
    <scope>NUCLEOTIDE SEQUENCE [LARGE SCALE GENOMIC DNA]</scope>
    <source>
        <strain evidence="2">cv. V14167</strain>
    </source>
</reference>